<sequence>MKKTNFKLNKCLIIIATFIIPFFILILFIIVINLIRSINTKILIVHTFSSSFVPHHIFRVTLIIVLLHILFSSLFLCSSICLSCIHLLSSVHIVFFIRLCRASFIFMIIIFH</sequence>
<name>A0A914L4F9_MELIC</name>
<evidence type="ECO:0000313" key="3">
    <source>
        <dbReference type="WBParaSite" id="Minc3s00218g07818"/>
    </source>
</evidence>
<keyword evidence="1" id="KW-0472">Membrane</keyword>
<organism evidence="2 3">
    <name type="scientific">Meloidogyne incognita</name>
    <name type="common">Southern root-knot nematode worm</name>
    <name type="synonym">Oxyuris incognita</name>
    <dbReference type="NCBI Taxonomy" id="6306"/>
    <lineage>
        <taxon>Eukaryota</taxon>
        <taxon>Metazoa</taxon>
        <taxon>Ecdysozoa</taxon>
        <taxon>Nematoda</taxon>
        <taxon>Chromadorea</taxon>
        <taxon>Rhabditida</taxon>
        <taxon>Tylenchina</taxon>
        <taxon>Tylenchomorpha</taxon>
        <taxon>Tylenchoidea</taxon>
        <taxon>Meloidogynidae</taxon>
        <taxon>Meloidogyninae</taxon>
        <taxon>Meloidogyne</taxon>
        <taxon>Meloidogyne incognita group</taxon>
    </lineage>
</organism>
<protein>
    <submittedName>
        <fullName evidence="3">Candidate secreted effector</fullName>
    </submittedName>
</protein>
<proteinExistence type="predicted"/>
<keyword evidence="1" id="KW-1133">Transmembrane helix</keyword>
<accession>A0A914L4F9</accession>
<feature type="transmembrane region" description="Helical" evidence="1">
    <location>
        <begin position="56"/>
        <end position="81"/>
    </location>
</feature>
<feature type="transmembrane region" description="Helical" evidence="1">
    <location>
        <begin position="93"/>
        <end position="111"/>
    </location>
</feature>
<evidence type="ECO:0000256" key="1">
    <source>
        <dbReference type="SAM" id="Phobius"/>
    </source>
</evidence>
<feature type="transmembrane region" description="Helical" evidence="1">
    <location>
        <begin position="12"/>
        <end position="36"/>
    </location>
</feature>
<keyword evidence="2" id="KW-1185">Reference proteome</keyword>
<dbReference type="WBParaSite" id="Minc3s00218g07818">
    <property type="protein sequence ID" value="Minc3s00218g07818"/>
    <property type="gene ID" value="Minc3s00218g07818"/>
</dbReference>
<dbReference type="Proteomes" id="UP000887563">
    <property type="component" value="Unplaced"/>
</dbReference>
<evidence type="ECO:0000313" key="2">
    <source>
        <dbReference type="Proteomes" id="UP000887563"/>
    </source>
</evidence>
<keyword evidence="1" id="KW-0812">Transmembrane</keyword>
<reference evidence="3" key="1">
    <citation type="submission" date="2022-11" db="UniProtKB">
        <authorList>
            <consortium name="WormBaseParasite"/>
        </authorList>
    </citation>
    <scope>IDENTIFICATION</scope>
</reference>
<dbReference type="AlphaFoldDB" id="A0A914L4F9"/>